<evidence type="ECO:0000259" key="7">
    <source>
        <dbReference type="Pfam" id="PF00728"/>
    </source>
</evidence>
<keyword evidence="10" id="KW-1185">Reference proteome</keyword>
<dbReference type="PANTHER" id="PTHR22600">
    <property type="entry name" value="BETA-HEXOSAMINIDASE"/>
    <property type="match status" value="1"/>
</dbReference>
<dbReference type="Pfam" id="PF00728">
    <property type="entry name" value="Glyco_hydro_20"/>
    <property type="match status" value="2"/>
</dbReference>
<dbReference type="GO" id="GO:0004563">
    <property type="term" value="F:beta-N-acetylhexosaminidase activity"/>
    <property type="evidence" value="ECO:0007669"/>
    <property type="project" value="InterPro"/>
</dbReference>
<evidence type="ECO:0000256" key="3">
    <source>
        <dbReference type="ARBA" id="ARBA00023295"/>
    </source>
</evidence>
<dbReference type="SUPFAM" id="SSF55545">
    <property type="entry name" value="beta-N-acetylhexosaminidase-like domain"/>
    <property type="match status" value="1"/>
</dbReference>
<accession>A0A918DJX3</accession>
<dbReference type="Pfam" id="PF02838">
    <property type="entry name" value="Glyco_hydro_20b"/>
    <property type="match status" value="1"/>
</dbReference>
<dbReference type="GO" id="GO:0030203">
    <property type="term" value="P:glycosaminoglycan metabolic process"/>
    <property type="evidence" value="ECO:0007669"/>
    <property type="project" value="TreeGrafter"/>
</dbReference>
<dbReference type="InterPro" id="IPR015882">
    <property type="entry name" value="HEX_bac_N"/>
</dbReference>
<keyword evidence="6" id="KW-0732">Signal</keyword>
<keyword evidence="3" id="KW-0326">Glycosidase</keyword>
<protein>
    <recommendedName>
        <fullName evidence="4">N-acetyl-beta-glucosaminidase</fullName>
    </recommendedName>
</protein>
<proteinExistence type="inferred from homology"/>
<feature type="domain" description="Glycoside hydrolase family 20 catalytic" evidence="7">
    <location>
        <begin position="153"/>
        <end position="410"/>
    </location>
</feature>
<evidence type="ECO:0000256" key="4">
    <source>
        <dbReference type="ARBA" id="ARBA00033000"/>
    </source>
</evidence>
<feature type="domain" description="Beta-hexosaminidase bacterial type N-terminal" evidence="8">
    <location>
        <begin position="26"/>
        <end position="149"/>
    </location>
</feature>
<dbReference type="GO" id="GO:0006689">
    <property type="term" value="P:ganglioside catabolic process"/>
    <property type="evidence" value="ECO:0007669"/>
    <property type="project" value="TreeGrafter"/>
</dbReference>
<evidence type="ECO:0000256" key="2">
    <source>
        <dbReference type="ARBA" id="ARBA00022801"/>
    </source>
</evidence>
<sequence>MKIKLLLASLIYAGLSTPSLAAQSSPALMPYPASLQQQQGRFVIPQALNWSVTGLSDTRVALLKTQLQQGLATQLVDGDKNLALHIQVENPTTSTYPKLGEDESYRLSIDAQGIKIEAPTALGALRAAQTLRQLAFAQNGELPYVSIQDSPRFPWRGLMVDSARHFMPLDAIYRQLDGMASAKLNVFHWHLTDDQGWRLASKAYPKLQELASDGLFYTQQEIQQVVEYARQLGIRVVPEFDVPGHATAIATAYPELISQPGPYQLERHWGVFEPLLDPSNPEVYKFIDTLVGEIASLFPDPYLHIGGDEINPKQWQQSEAIAAYMAKHQLADHHQLHTHFNAKVQKILARHGKKMMGWDEIFHPDLPKDIMIQSWQGLDSLAQTAMAGYQGLLSTGFYIDQPQQTAYHYRNEPIPANDFIAPTIGADTQWQQWQFEMPRLKGSAVTGEFVLYTQADGSHQGYIRVNKQQTRMLKDIQRKGPLTRFWLDTWMGPMQFDVSLQKAEQIDGRILIGNTPYAVKGKQLASGNGGENAPKVAKPAQFDEKFAHNILGGEATIWSEIVTGDNLDLRIWPRLYAVAERFWSPQALTDKDDMYRRLAIMQDYGTQVGLAYQTQQQAGFQALVSEGTDISPLYTLAELVEQAQYYTRHHLKYQADAYHHGERLDRFVDFLPAESLALVAFNQGITQVKPTQSPTLLQLDSQLANWQQQLPAIQKLVGAHQELQPLSKLVDDLEQSLLLSRQIVANCRQAVMTADQAQPLRKQLWQLAEAKQEIVIGLAHSAERLLDRCSH</sequence>
<dbReference type="RefSeq" id="WP_188694906.1">
    <property type="nucleotide sequence ID" value="NZ_BMLS01000003.1"/>
</dbReference>
<dbReference type="AlphaFoldDB" id="A0A918DJX3"/>
<dbReference type="InterPro" id="IPR015883">
    <property type="entry name" value="Glyco_hydro_20_cat"/>
</dbReference>
<dbReference type="GO" id="GO:0016020">
    <property type="term" value="C:membrane"/>
    <property type="evidence" value="ECO:0007669"/>
    <property type="project" value="TreeGrafter"/>
</dbReference>
<dbReference type="EMBL" id="BMLS01000003">
    <property type="protein sequence ID" value="GGO70095.1"/>
    <property type="molecule type" value="Genomic_DNA"/>
</dbReference>
<dbReference type="SUPFAM" id="SSF51445">
    <property type="entry name" value="(Trans)glycosidases"/>
    <property type="match status" value="1"/>
</dbReference>
<evidence type="ECO:0000313" key="9">
    <source>
        <dbReference type="EMBL" id="GGO70095.1"/>
    </source>
</evidence>
<dbReference type="PANTHER" id="PTHR22600:SF21">
    <property type="entry name" value="BETA-HEXOSAMINIDASE A"/>
    <property type="match status" value="1"/>
</dbReference>
<gene>
    <name evidence="9" type="ORF">GCM10010982_22790</name>
</gene>
<dbReference type="InterPro" id="IPR025705">
    <property type="entry name" value="Beta_hexosaminidase_sua/sub"/>
</dbReference>
<keyword evidence="2" id="KW-0378">Hydrolase</keyword>
<evidence type="ECO:0000256" key="6">
    <source>
        <dbReference type="SAM" id="SignalP"/>
    </source>
</evidence>
<dbReference type="InterPro" id="IPR017853">
    <property type="entry name" value="GH"/>
</dbReference>
<dbReference type="PRINTS" id="PR00738">
    <property type="entry name" value="GLHYDRLASE20"/>
</dbReference>
<dbReference type="Proteomes" id="UP000606935">
    <property type="component" value="Unassembled WGS sequence"/>
</dbReference>
<evidence type="ECO:0000256" key="5">
    <source>
        <dbReference type="PIRSR" id="PIRSR625705-1"/>
    </source>
</evidence>
<feature type="active site" description="Proton donor" evidence="5">
    <location>
        <position position="309"/>
    </location>
</feature>
<name>A0A918DJX3_9ALTE</name>
<dbReference type="Gene3D" id="3.30.379.10">
    <property type="entry name" value="Chitobiase/beta-hexosaminidase domain 2-like"/>
    <property type="match status" value="1"/>
</dbReference>
<evidence type="ECO:0000259" key="8">
    <source>
        <dbReference type="Pfam" id="PF02838"/>
    </source>
</evidence>
<reference evidence="9" key="2">
    <citation type="submission" date="2020-09" db="EMBL/GenBank/DDBJ databases">
        <authorList>
            <person name="Sun Q."/>
            <person name="Zhou Y."/>
        </authorList>
    </citation>
    <scope>NUCLEOTIDE SEQUENCE</scope>
    <source>
        <strain evidence="9">CGMCC 1.7086</strain>
    </source>
</reference>
<comment type="caution">
    <text evidence="9">The sequence shown here is derived from an EMBL/GenBank/DDBJ whole genome shotgun (WGS) entry which is preliminary data.</text>
</comment>
<comment type="similarity">
    <text evidence="1">Belongs to the glycosyl hydrolase 20 family.</text>
</comment>
<feature type="chain" id="PRO_5036952995" description="N-acetyl-beta-glucosaminidase" evidence="6">
    <location>
        <begin position="22"/>
        <end position="791"/>
    </location>
</feature>
<feature type="signal peptide" evidence="6">
    <location>
        <begin position="1"/>
        <end position="21"/>
    </location>
</feature>
<feature type="domain" description="Glycoside hydrolase family 20 catalytic" evidence="7">
    <location>
        <begin position="530"/>
        <end position="585"/>
    </location>
</feature>
<evidence type="ECO:0000313" key="10">
    <source>
        <dbReference type="Proteomes" id="UP000606935"/>
    </source>
</evidence>
<dbReference type="GO" id="GO:0005764">
    <property type="term" value="C:lysosome"/>
    <property type="evidence" value="ECO:0007669"/>
    <property type="project" value="TreeGrafter"/>
</dbReference>
<dbReference type="InterPro" id="IPR029018">
    <property type="entry name" value="Hex-like_dom2"/>
</dbReference>
<organism evidence="9 10">
    <name type="scientific">Bowmanella pacifica</name>
    <dbReference type="NCBI Taxonomy" id="502051"/>
    <lineage>
        <taxon>Bacteria</taxon>
        <taxon>Pseudomonadati</taxon>
        <taxon>Pseudomonadota</taxon>
        <taxon>Gammaproteobacteria</taxon>
        <taxon>Alteromonadales</taxon>
        <taxon>Alteromonadaceae</taxon>
        <taxon>Bowmanella</taxon>
    </lineage>
</organism>
<dbReference type="GO" id="GO:0005975">
    <property type="term" value="P:carbohydrate metabolic process"/>
    <property type="evidence" value="ECO:0007669"/>
    <property type="project" value="InterPro"/>
</dbReference>
<dbReference type="Gene3D" id="3.20.20.80">
    <property type="entry name" value="Glycosidases"/>
    <property type="match status" value="1"/>
</dbReference>
<evidence type="ECO:0000256" key="1">
    <source>
        <dbReference type="ARBA" id="ARBA00006285"/>
    </source>
</evidence>
<reference evidence="9" key="1">
    <citation type="journal article" date="2014" name="Int. J. Syst. Evol. Microbiol.">
        <title>Complete genome sequence of Corynebacterium casei LMG S-19264T (=DSM 44701T), isolated from a smear-ripened cheese.</title>
        <authorList>
            <consortium name="US DOE Joint Genome Institute (JGI-PGF)"/>
            <person name="Walter F."/>
            <person name="Albersmeier A."/>
            <person name="Kalinowski J."/>
            <person name="Ruckert C."/>
        </authorList>
    </citation>
    <scope>NUCLEOTIDE SEQUENCE</scope>
    <source>
        <strain evidence="9">CGMCC 1.7086</strain>
    </source>
</reference>